<organism evidence="1 2">
    <name type="scientific">Caerostris extrusa</name>
    <name type="common">Bark spider</name>
    <name type="synonym">Caerostris bankana</name>
    <dbReference type="NCBI Taxonomy" id="172846"/>
    <lineage>
        <taxon>Eukaryota</taxon>
        <taxon>Metazoa</taxon>
        <taxon>Ecdysozoa</taxon>
        <taxon>Arthropoda</taxon>
        <taxon>Chelicerata</taxon>
        <taxon>Arachnida</taxon>
        <taxon>Araneae</taxon>
        <taxon>Araneomorphae</taxon>
        <taxon>Entelegynae</taxon>
        <taxon>Araneoidea</taxon>
        <taxon>Araneidae</taxon>
        <taxon>Caerostris</taxon>
    </lineage>
</organism>
<comment type="caution">
    <text evidence="1">The sequence shown here is derived from an EMBL/GenBank/DDBJ whole genome shotgun (WGS) entry which is preliminary data.</text>
</comment>
<gene>
    <name evidence="1" type="ORF">CEXT_447601</name>
</gene>
<evidence type="ECO:0000313" key="2">
    <source>
        <dbReference type="Proteomes" id="UP001054945"/>
    </source>
</evidence>
<dbReference type="EMBL" id="BPLR01014697">
    <property type="protein sequence ID" value="GIY70619.1"/>
    <property type="molecule type" value="Genomic_DNA"/>
</dbReference>
<accession>A0AAV4VLE2</accession>
<evidence type="ECO:0000313" key="1">
    <source>
        <dbReference type="EMBL" id="GIY70619.1"/>
    </source>
</evidence>
<protein>
    <submittedName>
        <fullName evidence="1">Uncharacterized protein</fullName>
    </submittedName>
</protein>
<sequence>MSIIPNLGVIITKPVSWERSLTCLNAWKKKSQKIKQKAIDNYLFGIAYKRLVESPKNHKISGGTPQSNSARRIVVCLKSFHPGGWMRVLSLNCFRRTINCSVTS</sequence>
<keyword evidence="2" id="KW-1185">Reference proteome</keyword>
<reference evidence="1 2" key="1">
    <citation type="submission" date="2021-06" db="EMBL/GenBank/DDBJ databases">
        <title>Caerostris extrusa draft genome.</title>
        <authorList>
            <person name="Kono N."/>
            <person name="Arakawa K."/>
        </authorList>
    </citation>
    <scope>NUCLEOTIDE SEQUENCE [LARGE SCALE GENOMIC DNA]</scope>
</reference>
<dbReference type="Proteomes" id="UP001054945">
    <property type="component" value="Unassembled WGS sequence"/>
</dbReference>
<name>A0AAV4VLE2_CAEEX</name>
<proteinExistence type="predicted"/>
<dbReference type="AlphaFoldDB" id="A0AAV4VLE2"/>